<accession>A0A6J7AL24</accession>
<dbReference type="EMBL" id="CAFAAV010000229">
    <property type="protein sequence ID" value="CAB4833575.1"/>
    <property type="molecule type" value="Genomic_DNA"/>
</dbReference>
<evidence type="ECO:0000313" key="1">
    <source>
        <dbReference type="EMBL" id="CAB4833575.1"/>
    </source>
</evidence>
<organism evidence="1">
    <name type="scientific">freshwater metagenome</name>
    <dbReference type="NCBI Taxonomy" id="449393"/>
    <lineage>
        <taxon>unclassified sequences</taxon>
        <taxon>metagenomes</taxon>
        <taxon>ecological metagenomes</taxon>
    </lineage>
</organism>
<sequence>MALETPPPPPLPLLSPWLLSVEHELSLTVLLEPVVSVSESVCPPISVVESYNGISTVRPLACRTFLPHTCRLLLVAGLTAVATVMVVLPARKSIAPSLVSSQPPGTAAAGMPEEVPLVVAPATTLLVIDQEPRPSR</sequence>
<proteinExistence type="predicted"/>
<name>A0A6J7AL24_9ZZZZ</name>
<gene>
    <name evidence="1" type="ORF">UFOPK3099_02367</name>
</gene>
<protein>
    <submittedName>
        <fullName evidence="1">Unannotated protein</fullName>
    </submittedName>
</protein>
<reference evidence="1" key="1">
    <citation type="submission" date="2020-05" db="EMBL/GenBank/DDBJ databases">
        <authorList>
            <person name="Chiriac C."/>
            <person name="Salcher M."/>
            <person name="Ghai R."/>
            <person name="Kavagutti S V."/>
        </authorList>
    </citation>
    <scope>NUCLEOTIDE SEQUENCE</scope>
</reference>
<dbReference type="AlphaFoldDB" id="A0A6J7AL24"/>